<organism evidence="1 2">
    <name type="scientific">Plasmodium falciparum (isolate Dd2)</name>
    <dbReference type="NCBI Taxonomy" id="57267"/>
    <lineage>
        <taxon>Eukaryota</taxon>
        <taxon>Sar</taxon>
        <taxon>Alveolata</taxon>
        <taxon>Apicomplexa</taxon>
        <taxon>Aconoidasida</taxon>
        <taxon>Haemosporida</taxon>
        <taxon>Plasmodiidae</taxon>
        <taxon>Plasmodium</taxon>
        <taxon>Plasmodium (Laverania)</taxon>
    </lineage>
</organism>
<sequence length="57" mass="6836">MNIHVKEIAFTYRDVLDEKVIAFINNGRLQKTFLNPIKEKMKYMMQNGIVKWYISIT</sequence>
<reference evidence="2" key="2">
    <citation type="submission" date="2006-09" db="EMBL/GenBank/DDBJ databases">
        <title>The genome sequence of Plasmodium falciparum Dd2.</title>
        <authorList>
            <consortium name="The Broad Institute Genome Sequencing Platform"/>
            <person name="Birren B."/>
            <person name="Lander E."/>
            <person name="Galagan J."/>
            <person name="Nusbaum C."/>
            <person name="Devon K."/>
            <person name="Henn M."/>
            <person name="Jaffe D."/>
            <person name="Butler J."/>
            <person name="Alvarez P."/>
            <person name="Gnerre S."/>
            <person name="Grabherr M."/>
            <person name="Kleber M."/>
            <person name="Mauceli E."/>
            <person name="Brockman W."/>
            <person name="MacCallum I.A."/>
            <person name="Rounsley S."/>
            <person name="Young S."/>
            <person name="LaButti K."/>
            <person name="Pushparaj V."/>
            <person name="DeCaprio D."/>
            <person name="Crawford M."/>
            <person name="Koehrsen M."/>
            <person name="Engels R."/>
            <person name="Montgomery P."/>
            <person name="Pearson M."/>
            <person name="Howarth C."/>
            <person name="Larson L."/>
            <person name="Luoma S."/>
            <person name="White J."/>
            <person name="Kodira C."/>
            <person name="Zeng Q."/>
            <person name="O'Leary S."/>
            <person name="Yandava C."/>
            <person name="Alvarado L."/>
            <person name="Wirth D."/>
            <person name="Volkman S."/>
            <person name="Hartl D."/>
        </authorList>
    </citation>
    <scope>NUCLEOTIDE SEQUENCE [LARGE SCALE GENOMIC DNA]</scope>
</reference>
<proteinExistence type="predicted"/>
<protein>
    <submittedName>
        <fullName evidence="1">Uncharacterized protein</fullName>
    </submittedName>
</protein>
<name>A0A0L7M9F8_PLAF4</name>
<reference evidence="2" key="1">
    <citation type="submission" date="2006-09" db="EMBL/GenBank/DDBJ databases">
        <title>Annotation of Plasmodium falciparum Dd2.</title>
        <authorList>
            <consortium name="The Broad Institute Genome Sequencing Platform"/>
            <person name="Volkman S.K."/>
            <person name="Neafsey D.E."/>
            <person name="Dash A.P."/>
            <person name="Chitnis C.E."/>
            <person name="Hartl D.L."/>
            <person name="Young S.K."/>
            <person name="Zeng Q."/>
            <person name="Koehrsen M."/>
            <person name="Alvarado L."/>
            <person name="Berlin A."/>
            <person name="Borenstein D."/>
            <person name="Chapman S.B."/>
            <person name="Chen Z."/>
            <person name="Engels R."/>
            <person name="Freedman E."/>
            <person name="Gellesch M."/>
            <person name="Goldberg J."/>
            <person name="Griggs A."/>
            <person name="Gujja S."/>
            <person name="Heilman E.R."/>
            <person name="Heiman D.I."/>
            <person name="Howarth C."/>
            <person name="Jen D."/>
            <person name="Larson L."/>
            <person name="Mehta T."/>
            <person name="Neiman D."/>
            <person name="Park D."/>
            <person name="Pearson M."/>
            <person name="Roberts A."/>
            <person name="Saif S."/>
            <person name="Shea T."/>
            <person name="Shenoy N."/>
            <person name="Sisk P."/>
            <person name="Stolte C."/>
            <person name="Sykes S."/>
            <person name="Walk T."/>
            <person name="White J."/>
            <person name="Yandava C."/>
            <person name="Haas B."/>
            <person name="Henn M.R."/>
            <person name="Nusbaum C."/>
            <person name="Birren B."/>
        </authorList>
    </citation>
    <scope>NUCLEOTIDE SEQUENCE [LARGE SCALE GENOMIC DNA]</scope>
</reference>
<dbReference type="Proteomes" id="UP000054282">
    <property type="component" value="Unassembled WGS sequence"/>
</dbReference>
<gene>
    <name evidence="1" type="ORF">PFDG_04775</name>
</gene>
<evidence type="ECO:0000313" key="1">
    <source>
        <dbReference type="EMBL" id="KOB89230.1"/>
    </source>
</evidence>
<dbReference type="KEGG" id="pfd:PFDG_04775"/>
<dbReference type="AlphaFoldDB" id="A0A0L7M9F8"/>
<evidence type="ECO:0000313" key="2">
    <source>
        <dbReference type="Proteomes" id="UP000054282"/>
    </source>
</evidence>
<accession>A0A0L7M9F8</accession>
<dbReference type="EMBL" id="GG702045">
    <property type="protein sequence ID" value="KOB89230.1"/>
    <property type="molecule type" value="Genomic_DNA"/>
</dbReference>